<dbReference type="Proteomes" id="UP000000585">
    <property type="component" value="Chromosome"/>
</dbReference>
<evidence type="ECO:0000313" key="1">
    <source>
        <dbReference type="EMBL" id="AAK75243.1"/>
    </source>
</evidence>
<sequence>MKIVTFKPTKQIDDGFYLPGIDILFVSDKADAKDKEDVILFLSRNGLNKS</sequence>
<dbReference type="PaxDb" id="170187-SP_1133"/>
<reference evidence="1 2" key="1">
    <citation type="journal article" date="2001" name="Science">
        <title>Complete genome sequence of a virulent isolate of Streptococcus pneumoniae.</title>
        <authorList>
            <person name="Tettelin H."/>
            <person name="Nelson K.E."/>
            <person name="Paulsen I.T."/>
            <person name="Eisen J.A."/>
            <person name="Read T.D."/>
            <person name="Peterson S."/>
            <person name="Heidelberg J."/>
            <person name="DeBoy R.T."/>
            <person name="Haft D.H."/>
            <person name="Dodson R.J."/>
            <person name="Durkin A.S."/>
            <person name="Gwinn M."/>
            <person name="Kolonay J.F."/>
            <person name="Nelson W.C."/>
            <person name="Peterson J.D."/>
            <person name="Umayam L.A."/>
            <person name="White O."/>
            <person name="Salzberg S.L."/>
            <person name="Lewis M.R."/>
            <person name="Radune D."/>
            <person name="Holtzapple E."/>
            <person name="Khouri H."/>
            <person name="Wolf A.M."/>
            <person name="Utterback T.R."/>
            <person name="Hansen C.L."/>
            <person name="McDonald L.A."/>
            <person name="Feldblyum T.V."/>
            <person name="Angiuoli S."/>
            <person name="Dickinson T."/>
            <person name="Hickey E.K."/>
            <person name="Holt I.E."/>
            <person name="Loftus B.J."/>
            <person name="Yang F."/>
            <person name="Smith H.O."/>
            <person name="Venter J.C."/>
            <person name="Dougherty B.A."/>
            <person name="Morrison D.A."/>
            <person name="Hollingshead S.K."/>
            <person name="Fraser C.M."/>
        </authorList>
    </citation>
    <scope>NUCLEOTIDE SEQUENCE [LARGE SCALE GENOMIC DNA]</scope>
    <source>
        <strain evidence="2">ATCC BAA-334 / TIGR4</strain>
    </source>
</reference>
<name>A0A0H2UPZ8_STRPN</name>
<dbReference type="AlphaFoldDB" id="A0A0H2UPZ8"/>
<dbReference type="RefSeq" id="WP_000706985.1">
    <property type="nucleotide sequence ID" value="NC_003028.3"/>
</dbReference>
<evidence type="ECO:0000313" key="2">
    <source>
        <dbReference type="Proteomes" id="UP000000585"/>
    </source>
</evidence>
<dbReference type="KEGG" id="spn:SP_1133"/>
<gene>
    <name evidence="1" type="ordered locus">SP_1133</name>
</gene>
<accession>A0A0H2UPZ8</accession>
<protein>
    <submittedName>
        <fullName evidence="1">Uncharacterized protein</fullName>
    </submittedName>
</protein>
<proteinExistence type="predicted"/>
<keyword evidence="2" id="KW-1185">Reference proteome</keyword>
<dbReference type="EnsemblBacteria" id="AAK75243">
    <property type="protein sequence ID" value="AAK75243"/>
    <property type="gene ID" value="SP_1133"/>
</dbReference>
<dbReference type="EMBL" id="AE005672">
    <property type="protein sequence ID" value="AAK75243.1"/>
    <property type="molecule type" value="Genomic_DNA"/>
</dbReference>
<organism evidence="1 2">
    <name type="scientific">Streptococcus pneumoniae serotype 4 (strain ATCC BAA-334 / TIGR4)</name>
    <dbReference type="NCBI Taxonomy" id="170187"/>
    <lineage>
        <taxon>Bacteria</taxon>
        <taxon>Bacillati</taxon>
        <taxon>Bacillota</taxon>
        <taxon>Bacilli</taxon>
        <taxon>Lactobacillales</taxon>
        <taxon>Streptococcaceae</taxon>
        <taxon>Streptococcus</taxon>
    </lineage>
</organism>